<feature type="transmembrane region" description="Helical" evidence="1">
    <location>
        <begin position="39"/>
        <end position="60"/>
    </location>
</feature>
<dbReference type="AlphaFoldDB" id="A0A143PQY7"/>
<organism evidence="3 4">
    <name type="scientific">Luteitalea pratensis</name>
    <dbReference type="NCBI Taxonomy" id="1855912"/>
    <lineage>
        <taxon>Bacteria</taxon>
        <taxon>Pseudomonadati</taxon>
        <taxon>Acidobacteriota</taxon>
        <taxon>Vicinamibacteria</taxon>
        <taxon>Vicinamibacterales</taxon>
        <taxon>Vicinamibacteraceae</taxon>
        <taxon>Luteitalea</taxon>
    </lineage>
</organism>
<evidence type="ECO:0000256" key="1">
    <source>
        <dbReference type="SAM" id="Phobius"/>
    </source>
</evidence>
<evidence type="ECO:0000259" key="2">
    <source>
        <dbReference type="Pfam" id="PF13271"/>
    </source>
</evidence>
<keyword evidence="1" id="KW-1133">Transmembrane helix</keyword>
<dbReference type="KEGG" id="abac:LuPra_03766"/>
<accession>A0A143PQY7</accession>
<keyword evidence="1" id="KW-0472">Membrane</keyword>
<dbReference type="RefSeq" id="WP_110172161.1">
    <property type="nucleotide sequence ID" value="NZ_CP015136.1"/>
</dbReference>
<reference evidence="3 4" key="1">
    <citation type="journal article" date="2016" name="Genome Announc.">
        <title>First Complete Genome Sequence of a Subdivision 6 Acidobacterium Strain.</title>
        <authorList>
            <person name="Huang S."/>
            <person name="Vieira S."/>
            <person name="Bunk B."/>
            <person name="Riedel T."/>
            <person name="Sproer C."/>
            <person name="Overmann J."/>
        </authorList>
    </citation>
    <scope>NUCLEOTIDE SEQUENCE [LARGE SCALE GENOMIC DNA]</scope>
    <source>
        <strain evidence="4">DSM 100886 HEG_-6_39</strain>
    </source>
</reference>
<dbReference type="Pfam" id="PF13271">
    <property type="entry name" value="DUF4062"/>
    <property type="match status" value="1"/>
</dbReference>
<dbReference type="Proteomes" id="UP000076079">
    <property type="component" value="Chromosome"/>
</dbReference>
<keyword evidence="4" id="KW-1185">Reference proteome</keyword>
<dbReference type="InterPro" id="IPR025139">
    <property type="entry name" value="DUF4062"/>
</dbReference>
<evidence type="ECO:0000313" key="3">
    <source>
        <dbReference type="EMBL" id="AMY10530.1"/>
    </source>
</evidence>
<proteinExistence type="predicted"/>
<dbReference type="EMBL" id="CP015136">
    <property type="protein sequence ID" value="AMY10530.1"/>
    <property type="molecule type" value="Genomic_DNA"/>
</dbReference>
<sequence>MKVFLSSTAQDLVAYRQVADDTILRLSQQAVVMERFGPLAVSLLKMGLTLLWIVYVVGVWRRTVPKARGIYW</sequence>
<reference evidence="4" key="2">
    <citation type="submission" date="2016-04" db="EMBL/GenBank/DDBJ databases">
        <title>First Complete Genome Sequence of a Subdivision 6 Acidobacterium.</title>
        <authorList>
            <person name="Huang S."/>
            <person name="Vieira S."/>
            <person name="Bunk B."/>
            <person name="Riedel T."/>
            <person name="Sproeer C."/>
            <person name="Overmann J."/>
        </authorList>
    </citation>
    <scope>NUCLEOTIDE SEQUENCE [LARGE SCALE GENOMIC DNA]</scope>
    <source>
        <strain evidence="4">DSM 100886 HEG_-6_39</strain>
    </source>
</reference>
<gene>
    <name evidence="3" type="ORF">LuPra_03766</name>
</gene>
<feature type="domain" description="DUF4062" evidence="2">
    <location>
        <begin position="2"/>
        <end position="40"/>
    </location>
</feature>
<name>A0A143PQY7_LUTPR</name>
<protein>
    <recommendedName>
        <fullName evidence="2">DUF4062 domain-containing protein</fullName>
    </recommendedName>
</protein>
<evidence type="ECO:0000313" key="4">
    <source>
        <dbReference type="Proteomes" id="UP000076079"/>
    </source>
</evidence>
<keyword evidence="1" id="KW-0812">Transmembrane</keyword>